<organism evidence="2 3">
    <name type="scientific">Falsiroseomonas selenitidurans</name>
    <dbReference type="NCBI Taxonomy" id="2716335"/>
    <lineage>
        <taxon>Bacteria</taxon>
        <taxon>Pseudomonadati</taxon>
        <taxon>Pseudomonadota</taxon>
        <taxon>Alphaproteobacteria</taxon>
        <taxon>Acetobacterales</taxon>
        <taxon>Roseomonadaceae</taxon>
        <taxon>Falsiroseomonas</taxon>
    </lineage>
</organism>
<dbReference type="EMBL" id="JAAVNE010000032">
    <property type="protein sequence ID" value="NKC32811.1"/>
    <property type="molecule type" value="Genomic_DNA"/>
</dbReference>
<proteinExistence type="predicted"/>
<dbReference type="SUPFAM" id="SSF141868">
    <property type="entry name" value="EAL domain-like"/>
    <property type="match status" value="1"/>
</dbReference>
<dbReference type="CDD" id="cd01948">
    <property type="entry name" value="EAL"/>
    <property type="match status" value="1"/>
</dbReference>
<dbReference type="RefSeq" id="WP_168033319.1">
    <property type="nucleotide sequence ID" value="NZ_JAAVNE010000032.1"/>
</dbReference>
<gene>
    <name evidence="2" type="ORF">HEQ75_18240</name>
</gene>
<reference evidence="2 3" key="1">
    <citation type="submission" date="2020-03" db="EMBL/GenBank/DDBJ databases">
        <title>Roseomonas selenitidurans sp. nov. isolated from urban soil.</title>
        <authorList>
            <person name="Liu H."/>
        </authorList>
    </citation>
    <scope>NUCLEOTIDE SEQUENCE [LARGE SCALE GENOMIC DNA]</scope>
    <source>
        <strain evidence="2 3">BU-1</strain>
    </source>
</reference>
<dbReference type="InterPro" id="IPR001633">
    <property type="entry name" value="EAL_dom"/>
</dbReference>
<sequence length="510" mass="53457">MAETRPARPLGDRERFVAFAFAAADLLVEVAEDGRIGFAAGAFRARLGQPPEAFLGSEPERMIAPEDRPAFAAALAMLPGRGRLAPTAFRLADAAHTPFSVSGLHLLSADDAARLCLAFAPLPAPPDLRPADAAALLREAGQRLRGGQAEELALIDLPGAAPAEAVLERLMLDNAGLMAAEIAPGRYGVLAGEGSALPDLADLAGRLEGLLGPDSRSPAVTAIRLAADGLTPAQAARALRHGLGAFARFGAAGLRDAGFEDGLGGVVARVTQRAGALRLAIAQRRFRLDFQPIVDLARRRLHHHEALIRLAPGVLQPGEGPQDFISLAETVGLTEELDLAVAALAISAAVAVPQGQHIAFNISGLSAQSPRFRTRLHALLDGNRIGAGRVMVELTESAEIEDDAEAATTLRSLRERGVPVCIDDFGAGAAAFRYLKAFPTDYVKVDGAYVQAALSSERDRSFVAAMVDLSLAVGAQVVAERIETEEAAQAMQSLGVHFGQGWLFGRPGPL</sequence>
<dbReference type="Gene3D" id="3.20.20.450">
    <property type="entry name" value="EAL domain"/>
    <property type="match status" value="1"/>
</dbReference>
<accession>A0ABX1E798</accession>
<dbReference type="InterPro" id="IPR035919">
    <property type="entry name" value="EAL_sf"/>
</dbReference>
<dbReference type="PROSITE" id="PS50883">
    <property type="entry name" value="EAL"/>
    <property type="match status" value="1"/>
</dbReference>
<keyword evidence="3" id="KW-1185">Reference proteome</keyword>
<protein>
    <submittedName>
        <fullName evidence="2">EAL domain-containing protein</fullName>
    </submittedName>
</protein>
<comment type="caution">
    <text evidence="2">The sequence shown here is derived from an EMBL/GenBank/DDBJ whole genome shotgun (WGS) entry which is preliminary data.</text>
</comment>
<dbReference type="Proteomes" id="UP000787635">
    <property type="component" value="Unassembled WGS sequence"/>
</dbReference>
<evidence type="ECO:0000259" key="1">
    <source>
        <dbReference type="PROSITE" id="PS50883"/>
    </source>
</evidence>
<name>A0ABX1E798_9PROT</name>
<evidence type="ECO:0000313" key="2">
    <source>
        <dbReference type="EMBL" id="NKC32811.1"/>
    </source>
</evidence>
<feature type="domain" description="EAL" evidence="1">
    <location>
        <begin position="270"/>
        <end position="510"/>
    </location>
</feature>
<evidence type="ECO:0000313" key="3">
    <source>
        <dbReference type="Proteomes" id="UP000787635"/>
    </source>
</evidence>
<dbReference type="Pfam" id="PF00563">
    <property type="entry name" value="EAL"/>
    <property type="match status" value="1"/>
</dbReference>
<dbReference type="SUPFAM" id="SSF55785">
    <property type="entry name" value="PYP-like sensor domain (PAS domain)"/>
    <property type="match status" value="1"/>
</dbReference>
<dbReference type="InterPro" id="IPR035965">
    <property type="entry name" value="PAS-like_dom_sf"/>
</dbReference>
<dbReference type="SMART" id="SM00052">
    <property type="entry name" value="EAL"/>
    <property type="match status" value="1"/>
</dbReference>
<dbReference type="PANTHER" id="PTHR33121:SF79">
    <property type="entry name" value="CYCLIC DI-GMP PHOSPHODIESTERASE PDED-RELATED"/>
    <property type="match status" value="1"/>
</dbReference>
<dbReference type="InterPro" id="IPR050706">
    <property type="entry name" value="Cyclic-di-GMP_PDE-like"/>
</dbReference>
<dbReference type="PANTHER" id="PTHR33121">
    <property type="entry name" value="CYCLIC DI-GMP PHOSPHODIESTERASE PDEF"/>
    <property type="match status" value="1"/>
</dbReference>